<protein>
    <submittedName>
        <fullName evidence="2">Uncharacterized protein</fullName>
    </submittedName>
</protein>
<gene>
    <name evidence="2" type="ORF">Dsin_010686</name>
</gene>
<feature type="compositionally biased region" description="Basic and acidic residues" evidence="1">
    <location>
        <begin position="52"/>
        <end position="73"/>
    </location>
</feature>
<organism evidence="2 3">
    <name type="scientific">Dipteronia sinensis</name>
    <dbReference type="NCBI Taxonomy" id="43782"/>
    <lineage>
        <taxon>Eukaryota</taxon>
        <taxon>Viridiplantae</taxon>
        <taxon>Streptophyta</taxon>
        <taxon>Embryophyta</taxon>
        <taxon>Tracheophyta</taxon>
        <taxon>Spermatophyta</taxon>
        <taxon>Magnoliopsida</taxon>
        <taxon>eudicotyledons</taxon>
        <taxon>Gunneridae</taxon>
        <taxon>Pentapetalae</taxon>
        <taxon>rosids</taxon>
        <taxon>malvids</taxon>
        <taxon>Sapindales</taxon>
        <taxon>Sapindaceae</taxon>
        <taxon>Hippocastanoideae</taxon>
        <taxon>Acereae</taxon>
        <taxon>Dipteronia</taxon>
    </lineage>
</organism>
<proteinExistence type="predicted"/>
<sequence length="206" mass="23567">MSKEDKLFNFMSGLQTWAHAELRRQGVKDVPSAMDADEGLVVFRMSNSTPNSEKKKPTDGKKGKSKDMKEGMKERRRKVKYTREMTNIRTKGNPQTQGCLICSGPHFARECPEKEKVSSLISQDSECCVDASPSRVNHLQLLNTISVEKQTYKELMYVIAEVNRQEIRAMLDIGATNNFMTQRKVDRLGLKYGCQNYPRIRISVRI</sequence>
<dbReference type="Gene3D" id="2.40.70.10">
    <property type="entry name" value="Acid Proteases"/>
    <property type="match status" value="1"/>
</dbReference>
<evidence type="ECO:0000313" key="2">
    <source>
        <dbReference type="EMBL" id="KAK3223661.1"/>
    </source>
</evidence>
<feature type="region of interest" description="Disordered" evidence="1">
    <location>
        <begin position="43"/>
        <end position="76"/>
    </location>
</feature>
<dbReference type="AlphaFoldDB" id="A0AAE0ASZ0"/>
<evidence type="ECO:0000256" key="1">
    <source>
        <dbReference type="SAM" id="MobiDB-lite"/>
    </source>
</evidence>
<comment type="caution">
    <text evidence="2">The sequence shown here is derived from an EMBL/GenBank/DDBJ whole genome shotgun (WGS) entry which is preliminary data.</text>
</comment>
<accession>A0AAE0ASZ0</accession>
<dbReference type="EMBL" id="JANJYJ010000003">
    <property type="protein sequence ID" value="KAK3223661.1"/>
    <property type="molecule type" value="Genomic_DNA"/>
</dbReference>
<dbReference type="Proteomes" id="UP001281410">
    <property type="component" value="Unassembled WGS sequence"/>
</dbReference>
<keyword evidence="3" id="KW-1185">Reference proteome</keyword>
<name>A0AAE0ASZ0_9ROSI</name>
<dbReference type="InterPro" id="IPR021109">
    <property type="entry name" value="Peptidase_aspartic_dom_sf"/>
</dbReference>
<reference evidence="2" key="1">
    <citation type="journal article" date="2023" name="Plant J.">
        <title>Genome sequences and population genomics provide insights into the demographic history, inbreeding, and mutation load of two 'living fossil' tree species of Dipteronia.</title>
        <authorList>
            <person name="Feng Y."/>
            <person name="Comes H.P."/>
            <person name="Chen J."/>
            <person name="Zhu S."/>
            <person name="Lu R."/>
            <person name="Zhang X."/>
            <person name="Li P."/>
            <person name="Qiu J."/>
            <person name="Olsen K.M."/>
            <person name="Qiu Y."/>
        </authorList>
    </citation>
    <scope>NUCLEOTIDE SEQUENCE</scope>
    <source>
        <strain evidence="2">NBL</strain>
    </source>
</reference>
<evidence type="ECO:0000313" key="3">
    <source>
        <dbReference type="Proteomes" id="UP001281410"/>
    </source>
</evidence>